<dbReference type="Gene3D" id="1.10.10.750">
    <property type="entry name" value="Ypt/Rab-GAP domain of gyp1p, domain 1"/>
    <property type="match status" value="1"/>
</dbReference>
<dbReference type="PROSITE" id="PS50086">
    <property type="entry name" value="TBC_RABGAP"/>
    <property type="match status" value="1"/>
</dbReference>
<evidence type="ECO:0000256" key="2">
    <source>
        <dbReference type="ARBA" id="ARBA00004541"/>
    </source>
</evidence>
<keyword evidence="4" id="KW-0963">Cytoplasm</keyword>
<proteinExistence type="predicted"/>
<feature type="compositionally biased region" description="Low complexity" evidence="7">
    <location>
        <begin position="370"/>
        <end position="380"/>
    </location>
</feature>
<keyword evidence="5" id="KW-0472">Membrane</keyword>
<dbReference type="InterPro" id="IPR043039">
    <property type="entry name" value="TBC1D7_dom2"/>
</dbReference>
<feature type="compositionally biased region" description="Polar residues" evidence="7">
    <location>
        <begin position="424"/>
        <end position="437"/>
    </location>
</feature>
<dbReference type="RefSeq" id="XP_022657500.1">
    <property type="nucleotide sequence ID" value="XM_022801765.1"/>
</dbReference>
<reference evidence="9" key="1">
    <citation type="submission" date="2021-01" db="UniProtKB">
        <authorList>
            <consortium name="EnsemblMetazoa"/>
        </authorList>
    </citation>
    <scope>IDENTIFICATION</scope>
</reference>
<dbReference type="GO" id="GO:0031410">
    <property type="term" value="C:cytoplasmic vesicle"/>
    <property type="evidence" value="ECO:0007669"/>
    <property type="project" value="UniProtKB-SubCell"/>
</dbReference>
<dbReference type="GO" id="GO:0005096">
    <property type="term" value="F:GTPase activator activity"/>
    <property type="evidence" value="ECO:0007669"/>
    <property type="project" value="UniProtKB-KW"/>
</dbReference>
<dbReference type="GO" id="GO:0012505">
    <property type="term" value="C:endomembrane system"/>
    <property type="evidence" value="ECO:0007669"/>
    <property type="project" value="UniProtKB-SubCell"/>
</dbReference>
<dbReference type="GeneID" id="111248804"/>
<dbReference type="RefSeq" id="XP_022657501.1">
    <property type="nucleotide sequence ID" value="XM_022801766.1"/>
</dbReference>
<feature type="compositionally biased region" description="Polar residues" evidence="7">
    <location>
        <begin position="344"/>
        <end position="356"/>
    </location>
</feature>
<dbReference type="AlphaFoldDB" id="A0A7M7JUQ9"/>
<evidence type="ECO:0000256" key="1">
    <source>
        <dbReference type="ARBA" id="ARBA00004308"/>
    </source>
</evidence>
<dbReference type="EnsemblMetazoa" id="XM_022801768">
    <property type="protein sequence ID" value="XP_022657503"/>
    <property type="gene ID" value="LOC111248804"/>
</dbReference>
<accession>A0A7M7JUQ9</accession>
<dbReference type="PANTHER" id="PTHR13530">
    <property type="entry name" value="TBC1 DOMAIN FAMILY MEMBER 7"/>
    <property type="match status" value="1"/>
</dbReference>
<keyword evidence="10" id="KW-1185">Reference proteome</keyword>
<dbReference type="InParanoid" id="A0A7M7JUQ9"/>
<organism evidence="9 10">
    <name type="scientific">Varroa destructor</name>
    <name type="common">Honeybee mite</name>
    <dbReference type="NCBI Taxonomy" id="109461"/>
    <lineage>
        <taxon>Eukaryota</taxon>
        <taxon>Metazoa</taxon>
        <taxon>Ecdysozoa</taxon>
        <taxon>Arthropoda</taxon>
        <taxon>Chelicerata</taxon>
        <taxon>Arachnida</taxon>
        <taxon>Acari</taxon>
        <taxon>Parasitiformes</taxon>
        <taxon>Mesostigmata</taxon>
        <taxon>Gamasina</taxon>
        <taxon>Dermanyssoidea</taxon>
        <taxon>Varroidae</taxon>
        <taxon>Varroa</taxon>
    </lineage>
</organism>
<evidence type="ECO:0000256" key="7">
    <source>
        <dbReference type="SAM" id="MobiDB-lite"/>
    </source>
</evidence>
<dbReference type="KEGG" id="vde:111248804"/>
<dbReference type="RefSeq" id="XP_022657499.1">
    <property type="nucleotide sequence ID" value="XM_022801764.1"/>
</dbReference>
<evidence type="ECO:0000256" key="3">
    <source>
        <dbReference type="ARBA" id="ARBA00022468"/>
    </source>
</evidence>
<feature type="compositionally biased region" description="Polar residues" evidence="7">
    <location>
        <begin position="293"/>
        <end position="307"/>
    </location>
</feature>
<dbReference type="EnsemblMetazoa" id="XM_022801764">
    <property type="protein sequence ID" value="XP_022657499"/>
    <property type="gene ID" value="LOC111248804"/>
</dbReference>
<evidence type="ECO:0000256" key="4">
    <source>
        <dbReference type="ARBA" id="ARBA00022490"/>
    </source>
</evidence>
<name>A0A7M7JUQ9_VARDE</name>
<dbReference type="RefSeq" id="XP_022657503.1">
    <property type="nucleotide sequence ID" value="XM_022801768.1"/>
</dbReference>
<protein>
    <recommendedName>
        <fullName evidence="8">Rab-GAP TBC domain-containing protein</fullName>
    </recommendedName>
</protein>
<dbReference type="EnsemblMetazoa" id="XM_022801765">
    <property type="protein sequence ID" value="XP_022657500"/>
    <property type="gene ID" value="LOC111248804"/>
</dbReference>
<dbReference type="EnsemblMetazoa" id="XM_022801767">
    <property type="protein sequence ID" value="XP_022657502"/>
    <property type="gene ID" value="LOC111248804"/>
</dbReference>
<feature type="compositionally biased region" description="Low complexity" evidence="7">
    <location>
        <begin position="308"/>
        <end position="342"/>
    </location>
</feature>
<dbReference type="Gene3D" id="1.10.472.80">
    <property type="entry name" value="Ypt/Rab-GAP domain of gyp1p, domain 3"/>
    <property type="match status" value="1"/>
</dbReference>
<evidence type="ECO:0000256" key="5">
    <source>
        <dbReference type="ARBA" id="ARBA00023136"/>
    </source>
</evidence>
<dbReference type="InterPro" id="IPR039842">
    <property type="entry name" value="TBC1D7"/>
</dbReference>
<evidence type="ECO:0000259" key="8">
    <source>
        <dbReference type="PROSITE" id="PS50086"/>
    </source>
</evidence>
<dbReference type="Proteomes" id="UP000594260">
    <property type="component" value="Unplaced"/>
</dbReference>
<dbReference type="EnsemblMetazoa" id="XM_022801769">
    <property type="protein sequence ID" value="XP_022657504"/>
    <property type="gene ID" value="LOC111248804"/>
</dbReference>
<dbReference type="EnsemblMetazoa" id="XM_022801766">
    <property type="protein sequence ID" value="XP_022657501"/>
    <property type="gene ID" value="LOC111248804"/>
</dbReference>
<evidence type="ECO:0000313" key="9">
    <source>
        <dbReference type="EnsemblMetazoa" id="XP_022657504"/>
    </source>
</evidence>
<dbReference type="Gene3D" id="1.10.8.680">
    <property type="entry name" value="Ypt/Rab-GAP domain of gyp1p, domain 2"/>
    <property type="match status" value="1"/>
</dbReference>
<comment type="subcellular location">
    <subcellularLocation>
        <location evidence="2">Cytoplasmic vesicle</location>
    </subcellularLocation>
    <subcellularLocation>
        <location evidence="1">Endomembrane system</location>
    </subcellularLocation>
</comment>
<keyword evidence="3" id="KW-0343">GTPase activation</keyword>
<feature type="region of interest" description="Disordered" evidence="7">
    <location>
        <begin position="284"/>
        <end position="437"/>
    </location>
</feature>
<dbReference type="RefSeq" id="XP_022657504.1">
    <property type="nucleotide sequence ID" value="XM_022801769.1"/>
</dbReference>
<dbReference type="RefSeq" id="XP_022657502.1">
    <property type="nucleotide sequence ID" value="XM_022801767.1"/>
</dbReference>
<dbReference type="InterPro" id="IPR000195">
    <property type="entry name" value="Rab-GAP-TBC_dom"/>
</dbReference>
<dbReference type="GO" id="GO:0032007">
    <property type="term" value="P:negative regulation of TOR signaling"/>
    <property type="evidence" value="ECO:0007669"/>
    <property type="project" value="TreeGrafter"/>
</dbReference>
<dbReference type="OrthoDB" id="18718at2759"/>
<evidence type="ECO:0000256" key="6">
    <source>
        <dbReference type="ARBA" id="ARBA00023329"/>
    </source>
</evidence>
<dbReference type="PANTHER" id="PTHR13530:SF3">
    <property type="entry name" value="TBC1 DOMAIN FAMILY MEMBER 7"/>
    <property type="match status" value="1"/>
</dbReference>
<sequence>MAGGSDSGSNFRSSYYDKAGIRCNLSETKVLDAVLSRNPIDISKLCSLLQRISVPPTHRTRLWKFILGVSPADTSIAAGIEEDRKGQFEELKSTLQVMRLVDKNSSKADTVTLMILLERGELQLDPTAQMTSPAIRDLQLMFGVMCRVAPKLQDAYWLARNFYNHMIALQIDAKELISQTRILLEKDEPALFERIMSSTLTGRCSNSGGGKNQQGPTGSMVLLPIERWFNTLFASVLPDAALLKVWDKFIGGLVNKHLATTAKLIIVALKPLLMPATVTQKLRQHHHLHHYPTPSQTQNLGSSGTTVSSSSHPSQQHQQQQQQFCPQEQLQHPPQAPQQHGQHFTHSTAPAQRQPLQNNNINMNHHHHPQQQQHPHPAQHQYHHHHHCAGGGSSNNNSQNQNPNSGTSPTTQQLQQQQQQHQTACQNLSTSSKQQPGDFQSLLQEQNQFAHQPQQPQHQQQQLNFPPCCAEAASGGNLGQPEVGNLPANLTGVGCVSGTAASSIDNGDLLQQSQLMTIFNQPLSDDMAAPLIAIL</sequence>
<evidence type="ECO:0000313" key="10">
    <source>
        <dbReference type="Proteomes" id="UP000594260"/>
    </source>
</evidence>
<feature type="domain" description="Rab-GAP TBC" evidence="8">
    <location>
        <begin position="53"/>
        <end position="253"/>
    </location>
</feature>
<keyword evidence="6" id="KW-0968">Cytoplasmic vesicle</keyword>
<feature type="compositionally biased region" description="Low complexity" evidence="7">
    <location>
        <begin position="394"/>
        <end position="423"/>
    </location>
</feature>